<accession>A0ABW0V6C6</accession>
<reference evidence="4" key="1">
    <citation type="journal article" date="2019" name="Int. J. Syst. Evol. Microbiol.">
        <title>The Global Catalogue of Microorganisms (GCM) 10K type strain sequencing project: providing services to taxonomists for standard genome sequencing and annotation.</title>
        <authorList>
            <consortium name="The Broad Institute Genomics Platform"/>
            <consortium name="The Broad Institute Genome Sequencing Center for Infectious Disease"/>
            <person name="Wu L."/>
            <person name="Ma J."/>
        </authorList>
    </citation>
    <scope>NUCLEOTIDE SEQUENCE [LARGE SCALE GENOMIC DNA]</scope>
    <source>
        <strain evidence="4">CGMCC 4.1622</strain>
    </source>
</reference>
<dbReference type="EMBL" id="JBHSOC010000008">
    <property type="protein sequence ID" value="MFC5641043.1"/>
    <property type="molecule type" value="Genomic_DNA"/>
</dbReference>
<feature type="region of interest" description="Disordered" evidence="1">
    <location>
        <begin position="213"/>
        <end position="271"/>
    </location>
</feature>
<keyword evidence="2" id="KW-1133">Transmembrane helix</keyword>
<evidence type="ECO:0000256" key="2">
    <source>
        <dbReference type="SAM" id="Phobius"/>
    </source>
</evidence>
<feature type="compositionally biased region" description="Pro residues" evidence="1">
    <location>
        <begin position="252"/>
        <end position="271"/>
    </location>
</feature>
<proteinExistence type="predicted"/>
<feature type="transmembrane region" description="Helical" evidence="2">
    <location>
        <begin position="139"/>
        <end position="160"/>
    </location>
</feature>
<evidence type="ECO:0000256" key="1">
    <source>
        <dbReference type="SAM" id="MobiDB-lite"/>
    </source>
</evidence>
<evidence type="ECO:0000313" key="4">
    <source>
        <dbReference type="Proteomes" id="UP001596066"/>
    </source>
</evidence>
<keyword evidence="4" id="KW-1185">Reference proteome</keyword>
<evidence type="ECO:0008006" key="5">
    <source>
        <dbReference type="Google" id="ProtNLM"/>
    </source>
</evidence>
<feature type="transmembrane region" description="Helical" evidence="2">
    <location>
        <begin position="101"/>
        <end position="119"/>
    </location>
</feature>
<dbReference type="PRINTS" id="PR01217">
    <property type="entry name" value="PRICHEXTENSN"/>
</dbReference>
<comment type="caution">
    <text evidence="3">The sequence shown here is derived from an EMBL/GenBank/DDBJ whole genome shotgun (WGS) entry which is preliminary data.</text>
</comment>
<organism evidence="3 4">
    <name type="scientific">Kitasatospora cinereorecta</name>
    <dbReference type="NCBI Taxonomy" id="285560"/>
    <lineage>
        <taxon>Bacteria</taxon>
        <taxon>Bacillati</taxon>
        <taxon>Actinomycetota</taxon>
        <taxon>Actinomycetes</taxon>
        <taxon>Kitasatosporales</taxon>
        <taxon>Streptomycetaceae</taxon>
        <taxon>Kitasatospora</taxon>
    </lineage>
</organism>
<keyword evidence="2" id="KW-0472">Membrane</keyword>
<evidence type="ECO:0000313" key="3">
    <source>
        <dbReference type="EMBL" id="MFC5641043.1"/>
    </source>
</evidence>
<feature type="compositionally biased region" description="Pro residues" evidence="1">
    <location>
        <begin position="219"/>
        <end position="244"/>
    </location>
</feature>
<sequence>MAYGAAPAGAQPNTGSGGADGGGGGLIAIAVLLLVQVLIELATLGYDLSQAGAGYLLDALGFSYSHFVDAPVGFFGYDTALTVALLALVIGAFNRGRWVRPAAVVLLATNAYGSAAQLINQLTGAHSRDTFAEPFGHLLLNLGLIAGIVIAIAVAAVVGATRNPRPAAAFPGYLPPQGYPYGGPPMPHGAVPHGAVPGTAVFGGPAVGGPVPGAAAPQGYPPVPPPAAPAAPPAYGPVPTPPAAPHSAPAPADAPPAYPSAPPAPPAPPAS</sequence>
<name>A0ABW0V6C6_9ACTN</name>
<feature type="transmembrane region" description="Helical" evidence="2">
    <location>
        <begin position="74"/>
        <end position="94"/>
    </location>
</feature>
<protein>
    <recommendedName>
        <fullName evidence="5">Integral membrane protein</fullName>
    </recommendedName>
</protein>
<dbReference type="Proteomes" id="UP001596066">
    <property type="component" value="Unassembled WGS sequence"/>
</dbReference>
<gene>
    <name evidence="3" type="ORF">ACFPZF_06695</name>
</gene>
<feature type="transmembrane region" description="Helical" evidence="2">
    <location>
        <begin position="21"/>
        <end position="39"/>
    </location>
</feature>
<keyword evidence="2" id="KW-0812">Transmembrane</keyword>
<dbReference type="RefSeq" id="WP_346141201.1">
    <property type="nucleotide sequence ID" value="NZ_BAAAUA010000003.1"/>
</dbReference>